<accession>A0A382GDC0</accession>
<feature type="domain" description="MOSC" evidence="1">
    <location>
        <begin position="132"/>
        <end position="292"/>
    </location>
</feature>
<dbReference type="EMBL" id="UINC01054932">
    <property type="protein sequence ID" value="SVB73236.1"/>
    <property type="molecule type" value="Genomic_DNA"/>
</dbReference>
<evidence type="ECO:0000259" key="1">
    <source>
        <dbReference type="PROSITE" id="PS51340"/>
    </source>
</evidence>
<dbReference type="InterPro" id="IPR011037">
    <property type="entry name" value="Pyrv_Knase-like_insert_dom_sf"/>
</dbReference>
<name>A0A382GDC0_9ZZZZ</name>
<evidence type="ECO:0000313" key="2">
    <source>
        <dbReference type="EMBL" id="SVB73236.1"/>
    </source>
</evidence>
<dbReference type="Gene3D" id="2.40.33.20">
    <property type="entry name" value="PK beta-barrel domain-like"/>
    <property type="match status" value="1"/>
</dbReference>
<reference evidence="2" key="1">
    <citation type="submission" date="2018-05" db="EMBL/GenBank/DDBJ databases">
        <authorList>
            <person name="Lanie J.A."/>
            <person name="Ng W.-L."/>
            <person name="Kazmierczak K.M."/>
            <person name="Andrzejewski T.M."/>
            <person name="Davidsen T.M."/>
            <person name="Wayne K.J."/>
            <person name="Tettelin H."/>
            <person name="Glass J.I."/>
            <person name="Rusch D."/>
            <person name="Podicherti R."/>
            <person name="Tsui H.-C.T."/>
            <person name="Winkler M.E."/>
        </authorList>
    </citation>
    <scope>NUCLEOTIDE SEQUENCE</scope>
</reference>
<dbReference type="InterPro" id="IPR005303">
    <property type="entry name" value="MOCOS_middle"/>
</dbReference>
<proteinExistence type="predicted"/>
<dbReference type="Pfam" id="PF03476">
    <property type="entry name" value="MOSC_N"/>
    <property type="match status" value="1"/>
</dbReference>
<dbReference type="AlphaFoldDB" id="A0A382GDC0"/>
<dbReference type="PROSITE" id="PS51340">
    <property type="entry name" value="MOSC"/>
    <property type="match status" value="1"/>
</dbReference>
<dbReference type="Pfam" id="PF03473">
    <property type="entry name" value="MOSC"/>
    <property type="match status" value="1"/>
</dbReference>
<organism evidence="2">
    <name type="scientific">marine metagenome</name>
    <dbReference type="NCBI Taxonomy" id="408172"/>
    <lineage>
        <taxon>unclassified sequences</taxon>
        <taxon>metagenomes</taxon>
        <taxon>ecological metagenomes</taxon>
    </lineage>
</organism>
<dbReference type="GO" id="GO:0030151">
    <property type="term" value="F:molybdenum ion binding"/>
    <property type="evidence" value="ECO:0007669"/>
    <property type="project" value="InterPro"/>
</dbReference>
<dbReference type="SUPFAM" id="SSF50800">
    <property type="entry name" value="PK beta-barrel domain-like"/>
    <property type="match status" value="1"/>
</dbReference>
<protein>
    <recommendedName>
        <fullName evidence="1">MOSC domain-containing protein</fullName>
    </recommendedName>
</protein>
<dbReference type="GO" id="GO:0003824">
    <property type="term" value="F:catalytic activity"/>
    <property type="evidence" value="ECO:0007669"/>
    <property type="project" value="InterPro"/>
</dbReference>
<dbReference type="InterPro" id="IPR005302">
    <property type="entry name" value="MoCF_Sase_C"/>
</dbReference>
<gene>
    <name evidence="2" type="ORF">METZ01_LOCUS226090</name>
</gene>
<dbReference type="GO" id="GO:0030170">
    <property type="term" value="F:pyridoxal phosphate binding"/>
    <property type="evidence" value="ECO:0007669"/>
    <property type="project" value="InterPro"/>
</dbReference>
<sequence length="293" mass="32757">MIVGRIQKIFRYPVKSMAGQAVQEAVLDEYGMVGDRCWSMIQDASGDLAGGKNFPKLMNLEATYVDGHPSARVYGDAIPHVEIRFPDNKTVRSDSDPNSIISDYAGSELHLHPLERPEHRDHYRYESALDGAAILKLLGIGEHEVPPDLSVYDQNLVELVAEYFSPPGTYHDLFPIHFLTTATIEHMRRLAGGEFVVHRFRPNFVIETTTDIEGLAEFEWVGKHLQIGETRLQIDAKTIRCAMPTRGQSPHGLTQQPSIGKSIFEATNRFLGAYASLVQTGQVKEGDEVRLLD</sequence>